<dbReference type="CDD" id="cd03378">
    <property type="entry name" value="beta_CA_cladeC"/>
    <property type="match status" value="1"/>
</dbReference>
<dbReference type="Proteomes" id="UP000280726">
    <property type="component" value="Unassembled WGS sequence"/>
</dbReference>
<evidence type="ECO:0000256" key="5">
    <source>
        <dbReference type="ARBA" id="ARBA00024993"/>
    </source>
</evidence>
<dbReference type="PROSITE" id="PS00704">
    <property type="entry name" value="PROK_CO2_ANHYDRASE_1"/>
    <property type="match status" value="1"/>
</dbReference>
<sequence>MNTDDTTLSPAQAWARLRAGNARFAADAMEHPSRGAARRAELAGGQHPFAVVLGCSDSRVPAELVFDQGLGDLFVVRTAGHVLDPAVIGSVEYGVAVLGAPLVVVLGHEGCGAVRAATDALVSGASAPGFVGEVVDRLVPSLVTEPGSPVAAGAGAGELPGQEELRRRHVRATVRRLHGRSALVAAEVAEGRCAVVGADYALTEGTTVLVESVGALG</sequence>
<comment type="similarity">
    <text evidence="1">Belongs to the beta-class carbonic anhydrase family.</text>
</comment>
<keyword evidence="4" id="KW-0456">Lyase</keyword>
<dbReference type="GO" id="GO:0004089">
    <property type="term" value="F:carbonate dehydratase activity"/>
    <property type="evidence" value="ECO:0007669"/>
    <property type="project" value="UniProtKB-EC"/>
</dbReference>
<proteinExistence type="inferred from homology"/>
<evidence type="ECO:0000256" key="6">
    <source>
        <dbReference type="ARBA" id="ARBA00048348"/>
    </source>
</evidence>
<comment type="catalytic activity">
    <reaction evidence="6">
        <text>hydrogencarbonate + H(+) = CO2 + H2O</text>
        <dbReference type="Rhea" id="RHEA:10748"/>
        <dbReference type="ChEBI" id="CHEBI:15377"/>
        <dbReference type="ChEBI" id="CHEBI:15378"/>
        <dbReference type="ChEBI" id="CHEBI:16526"/>
        <dbReference type="ChEBI" id="CHEBI:17544"/>
        <dbReference type="EC" id="4.2.1.1"/>
    </reaction>
</comment>
<dbReference type="GO" id="GO:0015976">
    <property type="term" value="P:carbon utilization"/>
    <property type="evidence" value="ECO:0007669"/>
    <property type="project" value="InterPro"/>
</dbReference>
<feature type="binding site" evidence="7">
    <location>
        <position position="57"/>
    </location>
    <ligand>
        <name>Zn(2+)</name>
        <dbReference type="ChEBI" id="CHEBI:29105"/>
    </ligand>
</feature>
<evidence type="ECO:0000313" key="8">
    <source>
        <dbReference type="EMBL" id="RPF26039.1"/>
    </source>
</evidence>
<dbReference type="InterPro" id="IPR015892">
    <property type="entry name" value="Carbonic_anhydrase_CS"/>
</dbReference>
<evidence type="ECO:0000256" key="7">
    <source>
        <dbReference type="PIRSR" id="PIRSR601765-1"/>
    </source>
</evidence>
<dbReference type="AlphaFoldDB" id="A0A3N4YY07"/>
<name>A0A3N4YY07_9MICO</name>
<keyword evidence="9" id="KW-1185">Reference proteome</keyword>
<dbReference type="SMART" id="SM00947">
    <property type="entry name" value="Pro_CA"/>
    <property type="match status" value="1"/>
</dbReference>
<dbReference type="Gene3D" id="3.40.1050.10">
    <property type="entry name" value="Carbonic anhydrase"/>
    <property type="match status" value="1"/>
</dbReference>
<organism evidence="8 9">
    <name type="scientific">Georgenia muralis</name>
    <dbReference type="NCBI Taxonomy" id="154117"/>
    <lineage>
        <taxon>Bacteria</taxon>
        <taxon>Bacillati</taxon>
        <taxon>Actinomycetota</taxon>
        <taxon>Actinomycetes</taxon>
        <taxon>Micrococcales</taxon>
        <taxon>Bogoriellaceae</taxon>
        <taxon>Georgenia</taxon>
    </lineage>
</organism>
<dbReference type="EC" id="4.2.1.1" evidence="2"/>
<comment type="cofactor">
    <cofactor evidence="7">
        <name>Zn(2+)</name>
        <dbReference type="ChEBI" id="CHEBI:29105"/>
    </cofactor>
    <text evidence="7">Binds 1 zinc ion per subunit.</text>
</comment>
<accession>A0A3N4YY07</accession>
<dbReference type="PANTHER" id="PTHR11002:SF79">
    <property type="entry name" value="CARBONIC ANHYDRASE 2"/>
    <property type="match status" value="1"/>
</dbReference>
<reference evidence="8 9" key="1">
    <citation type="submission" date="2018-11" db="EMBL/GenBank/DDBJ databases">
        <title>Sequencing the genomes of 1000 actinobacteria strains.</title>
        <authorList>
            <person name="Klenk H.-P."/>
        </authorList>
    </citation>
    <scope>NUCLEOTIDE SEQUENCE [LARGE SCALE GENOMIC DNA]</scope>
    <source>
        <strain evidence="8 9">DSM 14418</strain>
    </source>
</reference>
<dbReference type="InterPro" id="IPR036874">
    <property type="entry name" value="Carbonic_anhydrase_sf"/>
</dbReference>
<dbReference type="Pfam" id="PF00484">
    <property type="entry name" value="Pro_CA"/>
    <property type="match status" value="1"/>
</dbReference>
<dbReference type="GO" id="GO:0008270">
    <property type="term" value="F:zinc ion binding"/>
    <property type="evidence" value="ECO:0007669"/>
    <property type="project" value="InterPro"/>
</dbReference>
<feature type="binding site" evidence="7">
    <location>
        <position position="108"/>
    </location>
    <ligand>
        <name>Zn(2+)</name>
        <dbReference type="ChEBI" id="CHEBI:29105"/>
    </ligand>
</feature>
<dbReference type="PANTHER" id="PTHR11002">
    <property type="entry name" value="CARBONIC ANHYDRASE"/>
    <property type="match status" value="1"/>
</dbReference>
<gene>
    <name evidence="8" type="ORF">EDD32_0462</name>
</gene>
<evidence type="ECO:0000256" key="3">
    <source>
        <dbReference type="ARBA" id="ARBA00022833"/>
    </source>
</evidence>
<dbReference type="EMBL" id="RKRA01000001">
    <property type="protein sequence ID" value="RPF26039.1"/>
    <property type="molecule type" value="Genomic_DNA"/>
</dbReference>
<evidence type="ECO:0000256" key="2">
    <source>
        <dbReference type="ARBA" id="ARBA00012925"/>
    </source>
</evidence>
<evidence type="ECO:0000313" key="9">
    <source>
        <dbReference type="Proteomes" id="UP000280726"/>
    </source>
</evidence>
<dbReference type="RefSeq" id="WP_170175141.1">
    <property type="nucleotide sequence ID" value="NZ_RKRA01000001.1"/>
</dbReference>
<feature type="binding site" evidence="7">
    <location>
        <position position="111"/>
    </location>
    <ligand>
        <name>Zn(2+)</name>
        <dbReference type="ChEBI" id="CHEBI:29105"/>
    </ligand>
</feature>
<comment type="caution">
    <text evidence="8">The sequence shown here is derived from an EMBL/GenBank/DDBJ whole genome shotgun (WGS) entry which is preliminary data.</text>
</comment>
<dbReference type="SUPFAM" id="SSF53056">
    <property type="entry name" value="beta-carbonic anhydrase, cab"/>
    <property type="match status" value="1"/>
</dbReference>
<keyword evidence="7" id="KW-0479">Metal-binding</keyword>
<comment type="function">
    <text evidence="5">Catalyzes the reversible hydration of carbon dioxide to form bicarbonate.</text>
</comment>
<feature type="binding site" evidence="7">
    <location>
        <position position="55"/>
    </location>
    <ligand>
        <name>Zn(2+)</name>
        <dbReference type="ChEBI" id="CHEBI:29105"/>
    </ligand>
</feature>
<evidence type="ECO:0000256" key="4">
    <source>
        <dbReference type="ARBA" id="ARBA00023239"/>
    </source>
</evidence>
<keyword evidence="3 7" id="KW-0862">Zinc</keyword>
<protein>
    <recommendedName>
        <fullName evidence="2">carbonic anhydrase</fullName>
        <ecNumber evidence="2">4.2.1.1</ecNumber>
    </recommendedName>
</protein>
<dbReference type="InterPro" id="IPR001765">
    <property type="entry name" value="Carbonic_anhydrase"/>
</dbReference>
<evidence type="ECO:0000256" key="1">
    <source>
        <dbReference type="ARBA" id="ARBA00006217"/>
    </source>
</evidence>